<dbReference type="InterPro" id="IPR000620">
    <property type="entry name" value="EamA_dom"/>
</dbReference>
<feature type="transmembrane region" description="Helical" evidence="1">
    <location>
        <begin position="244"/>
        <end position="263"/>
    </location>
</feature>
<gene>
    <name evidence="3" type="ORF">JCM19241_931</name>
</gene>
<feature type="transmembrane region" description="Helical" evidence="1">
    <location>
        <begin position="158"/>
        <end position="177"/>
    </location>
</feature>
<evidence type="ECO:0000259" key="2">
    <source>
        <dbReference type="Pfam" id="PF00892"/>
    </source>
</evidence>
<organism evidence="3 4">
    <name type="scientific">Vibrio ishigakensis</name>
    <dbReference type="NCBI Taxonomy" id="1481914"/>
    <lineage>
        <taxon>Bacteria</taxon>
        <taxon>Pseudomonadati</taxon>
        <taxon>Pseudomonadota</taxon>
        <taxon>Gammaproteobacteria</taxon>
        <taxon>Vibrionales</taxon>
        <taxon>Vibrionaceae</taxon>
        <taxon>Vibrio</taxon>
    </lineage>
</organism>
<feature type="transmembrane region" description="Helical" evidence="1">
    <location>
        <begin position="186"/>
        <end position="205"/>
    </location>
</feature>
<feature type="domain" description="EamA" evidence="2">
    <location>
        <begin position="16"/>
        <end position="148"/>
    </location>
</feature>
<feature type="domain" description="EamA" evidence="2">
    <location>
        <begin position="158"/>
        <end position="286"/>
    </location>
</feature>
<feature type="transmembrane region" description="Helical" evidence="1">
    <location>
        <begin position="42"/>
        <end position="61"/>
    </location>
</feature>
<proteinExistence type="predicted"/>
<protein>
    <submittedName>
        <fullName evidence="3">Membrane protein</fullName>
    </submittedName>
</protein>
<feature type="transmembrane region" description="Helical" evidence="1">
    <location>
        <begin position="269"/>
        <end position="287"/>
    </location>
</feature>
<dbReference type="EMBL" id="BBSC01000003">
    <property type="protein sequence ID" value="GAM74588.1"/>
    <property type="molecule type" value="Genomic_DNA"/>
</dbReference>
<evidence type="ECO:0000313" key="3">
    <source>
        <dbReference type="EMBL" id="GAM74588.1"/>
    </source>
</evidence>
<dbReference type="PANTHER" id="PTHR22911:SF76">
    <property type="entry name" value="EAMA DOMAIN-CONTAINING PROTEIN"/>
    <property type="match status" value="1"/>
</dbReference>
<dbReference type="STRING" id="1481914.JCM19241_931"/>
<feature type="transmembrane region" description="Helical" evidence="1">
    <location>
        <begin position="102"/>
        <end position="125"/>
    </location>
</feature>
<dbReference type="PANTHER" id="PTHR22911">
    <property type="entry name" value="ACYL-MALONYL CONDENSING ENZYME-RELATED"/>
    <property type="match status" value="1"/>
</dbReference>
<feature type="transmembrane region" description="Helical" evidence="1">
    <location>
        <begin position="211"/>
        <end position="232"/>
    </location>
</feature>
<comment type="caution">
    <text evidence="3">The sequence shown here is derived from an EMBL/GenBank/DDBJ whole genome shotgun (WGS) entry which is preliminary data.</text>
</comment>
<name>A0A0B8QH92_9VIBR</name>
<dbReference type="AlphaFoldDB" id="A0A0B8QH92"/>
<keyword evidence="1" id="KW-0812">Transmembrane</keyword>
<evidence type="ECO:0000313" key="4">
    <source>
        <dbReference type="Proteomes" id="UP000031666"/>
    </source>
</evidence>
<reference evidence="3 4" key="2">
    <citation type="submission" date="2015-01" db="EMBL/GenBank/DDBJ databases">
        <authorList>
            <consortium name="NBRP consortium"/>
            <person name="Sawabe T."/>
            <person name="Meirelles P."/>
            <person name="Feng G."/>
            <person name="Sayaka M."/>
            <person name="Hattori M."/>
            <person name="Ohkuma M."/>
        </authorList>
    </citation>
    <scope>NUCLEOTIDE SEQUENCE [LARGE SCALE GENOMIC DNA]</scope>
    <source>
        <strain evidence="4">JCM 19241</strain>
    </source>
</reference>
<feature type="transmembrane region" description="Helical" evidence="1">
    <location>
        <begin position="73"/>
        <end position="96"/>
    </location>
</feature>
<dbReference type="SUPFAM" id="SSF103481">
    <property type="entry name" value="Multidrug resistance efflux transporter EmrE"/>
    <property type="match status" value="2"/>
</dbReference>
<dbReference type="GO" id="GO:0016020">
    <property type="term" value="C:membrane"/>
    <property type="evidence" value="ECO:0007669"/>
    <property type="project" value="InterPro"/>
</dbReference>
<dbReference type="Proteomes" id="UP000031666">
    <property type="component" value="Unassembled WGS sequence"/>
</dbReference>
<dbReference type="Pfam" id="PF00892">
    <property type="entry name" value="EamA"/>
    <property type="match status" value="2"/>
</dbReference>
<keyword evidence="1" id="KW-0472">Membrane</keyword>
<reference evidence="3 4" key="1">
    <citation type="submission" date="2015-01" db="EMBL/GenBank/DDBJ databases">
        <title>Vibrio sp. C94 JCM 19241 whole genome shotgun sequence.</title>
        <authorList>
            <person name="Sawabe T."/>
            <person name="Meirelles P."/>
            <person name="Feng G."/>
            <person name="Sayaka M."/>
            <person name="Hattori M."/>
            <person name="Ohkuma M."/>
        </authorList>
    </citation>
    <scope>NUCLEOTIDE SEQUENCE [LARGE SCALE GENOMIC DNA]</scope>
    <source>
        <strain evidence="4">JCM 19241</strain>
    </source>
</reference>
<sequence>MNSFTISDSSTNTRMNGFLMAFLGALLMSVDPVFIRYANVSGFDTAFLFGLFSAISMPLLLKVTDKRGVKKAVLQSGWPLLFAGLLMLGSASGLVFSIKNTSIANTFLILSATPAIAAIFSWILLREKTDRSTIMSIIAVMLGIGIVVSGSIGSGNWFGDLLAIFSVICLSLMFTLLRKYQNVSRLASVALGGLLLATIMFFFAQPSSYSINTWLIMAAMGLFTAPMGRVMSMVATRHITAAEVSMTMMLETVLAPVWGYLFFSEIPARASLLGGAVILITIFLYTYTSLKATDK</sequence>
<evidence type="ECO:0000256" key="1">
    <source>
        <dbReference type="SAM" id="Phobius"/>
    </source>
</evidence>
<dbReference type="InterPro" id="IPR037185">
    <property type="entry name" value="EmrE-like"/>
</dbReference>
<keyword evidence="1" id="KW-1133">Transmembrane helix</keyword>
<accession>A0A0B8QH92</accession>
<feature type="transmembrane region" description="Helical" evidence="1">
    <location>
        <begin position="132"/>
        <end position="152"/>
    </location>
</feature>